<dbReference type="EMBL" id="CP026112">
    <property type="protein sequence ID" value="AUT62009.1"/>
    <property type="molecule type" value="Genomic_DNA"/>
</dbReference>
<dbReference type="Proteomes" id="UP000243502">
    <property type="component" value="Chromosome 2"/>
</dbReference>
<dbReference type="AlphaFoldDB" id="A0A2I8ER85"/>
<organism evidence="2 3">
    <name type="scientific">Paraburkholderia terrae</name>
    <dbReference type="NCBI Taxonomy" id="311230"/>
    <lineage>
        <taxon>Bacteria</taxon>
        <taxon>Pseudomonadati</taxon>
        <taxon>Pseudomonadota</taxon>
        <taxon>Betaproteobacteria</taxon>
        <taxon>Burkholderiales</taxon>
        <taxon>Burkholderiaceae</taxon>
        <taxon>Paraburkholderia</taxon>
    </lineage>
</organism>
<dbReference type="PROSITE" id="PS51257">
    <property type="entry name" value="PROKAR_LIPOPROTEIN"/>
    <property type="match status" value="1"/>
</dbReference>
<dbReference type="KEGG" id="pter:C2L65_20245"/>
<evidence type="ECO:0000313" key="2">
    <source>
        <dbReference type="EMBL" id="AUT62009.1"/>
    </source>
</evidence>
<dbReference type="OrthoDB" id="6050091at2"/>
<evidence type="ECO:0000313" key="3">
    <source>
        <dbReference type="Proteomes" id="UP000243502"/>
    </source>
</evidence>
<protein>
    <submittedName>
        <fullName evidence="2">Uncharacterized protein</fullName>
    </submittedName>
</protein>
<evidence type="ECO:0000256" key="1">
    <source>
        <dbReference type="SAM" id="SignalP"/>
    </source>
</evidence>
<accession>A0A2I8ER85</accession>
<proteinExistence type="predicted"/>
<gene>
    <name evidence="2" type="ORF">C2L65_20245</name>
</gene>
<sequence length="186" mass="20292">MNPLLLKRSSIACFALLSSACSFFVPRSTASTSTTPADNALVIASARDFAYMPARDGHVTFDRIANTATTSILLKKGVESVVRDAVVSAWRKSGVAVTTHDKLVLSGRIDVLSVDDARPRATWTMTICYFVTNASTKQTVYVKSNTVHLFRQKFTNPALALDDVVKISVDTIVRDPSFHQALQPVE</sequence>
<keyword evidence="1" id="KW-0732">Signal</keyword>
<reference evidence="2 3" key="1">
    <citation type="submission" date="2018-01" db="EMBL/GenBank/DDBJ databases">
        <title>Species boundaries and ecological features among Paraburkholderia terrae DSMZ17804T, P. hospita DSMZ17164T and P. caribensis DSMZ13236T.</title>
        <authorList>
            <person name="Pratama A.A."/>
        </authorList>
    </citation>
    <scope>NUCLEOTIDE SEQUENCE [LARGE SCALE GENOMIC DNA]</scope>
    <source>
        <strain evidence="2 3">DSM 17804</strain>
    </source>
</reference>
<feature type="signal peptide" evidence="1">
    <location>
        <begin position="1"/>
        <end position="24"/>
    </location>
</feature>
<name>A0A2I8ER85_9BURK</name>
<feature type="chain" id="PRO_5014440373" evidence="1">
    <location>
        <begin position="25"/>
        <end position="186"/>
    </location>
</feature>